<name>A0A418HJ45_STAGA</name>
<gene>
    <name evidence="1" type="ORF">BUZ01_15810</name>
</gene>
<feature type="non-terminal residue" evidence="1">
    <location>
        <position position="1"/>
    </location>
</feature>
<organism evidence="1 2">
    <name type="scientific">Staphylococcus gallinarum</name>
    <dbReference type="NCBI Taxonomy" id="1293"/>
    <lineage>
        <taxon>Bacteria</taxon>
        <taxon>Bacillati</taxon>
        <taxon>Bacillota</taxon>
        <taxon>Bacilli</taxon>
        <taxon>Bacillales</taxon>
        <taxon>Staphylococcaceae</taxon>
        <taxon>Staphylococcus</taxon>
    </lineage>
</organism>
<proteinExistence type="predicted"/>
<dbReference type="EMBL" id="QXRZ01000382">
    <property type="protein sequence ID" value="RIL36565.1"/>
    <property type="molecule type" value="Genomic_DNA"/>
</dbReference>
<protein>
    <submittedName>
        <fullName evidence="1">Replication protein</fullName>
    </submittedName>
</protein>
<dbReference type="AlphaFoldDB" id="A0A418HJ45"/>
<reference evidence="1 2" key="1">
    <citation type="journal article" date="2016" name="Front. Microbiol.">
        <title>Comprehensive Phylogenetic Analysis of Bovine Non-aureus Staphylococci Species Based on Whole-Genome Sequencing.</title>
        <authorList>
            <person name="Naushad S."/>
            <person name="Barkema H.W."/>
            <person name="Luby C."/>
            <person name="Condas L.A."/>
            <person name="Nobrega D.B."/>
            <person name="Carson D.A."/>
            <person name="De Buck J."/>
        </authorList>
    </citation>
    <scope>NUCLEOTIDE SEQUENCE [LARGE SCALE GENOMIC DNA]</scope>
    <source>
        <strain evidence="1 2">SNUC 1388</strain>
    </source>
</reference>
<comment type="caution">
    <text evidence="1">The sequence shown here is derived from an EMBL/GenBank/DDBJ whole genome shotgun (WGS) entry which is preliminary data.</text>
</comment>
<accession>A0A418HJ45</accession>
<sequence length="51" mass="6143">LKRFKAMLLQKNETVEAMQGYLMQSIKAELEEIHALNMRRQNMPKYNIFNE</sequence>
<evidence type="ECO:0000313" key="2">
    <source>
        <dbReference type="Proteomes" id="UP000283576"/>
    </source>
</evidence>
<dbReference type="Proteomes" id="UP000283576">
    <property type="component" value="Unassembled WGS sequence"/>
</dbReference>
<evidence type="ECO:0000313" key="1">
    <source>
        <dbReference type="EMBL" id="RIL36565.1"/>
    </source>
</evidence>